<dbReference type="InterPro" id="IPR025997">
    <property type="entry name" value="SBP_2_dom"/>
</dbReference>
<dbReference type="SUPFAM" id="SSF53822">
    <property type="entry name" value="Periplasmic binding protein-like I"/>
    <property type="match status" value="1"/>
</dbReference>
<dbReference type="EMBL" id="VWNA01000003">
    <property type="protein sequence ID" value="MQT15455.1"/>
    <property type="molecule type" value="Genomic_DNA"/>
</dbReference>
<dbReference type="AlphaFoldDB" id="A0A6A7Y9N1"/>
<accession>A0A6A7Y9N1</accession>
<evidence type="ECO:0000313" key="7">
    <source>
        <dbReference type="Proteomes" id="UP000332515"/>
    </source>
</evidence>
<feature type="chain" id="PRO_5025423883" evidence="4">
    <location>
        <begin position="25"/>
        <end position="345"/>
    </location>
</feature>
<dbReference type="PANTHER" id="PTHR46847">
    <property type="entry name" value="D-ALLOSE-BINDING PERIPLASMIC PROTEIN-RELATED"/>
    <property type="match status" value="1"/>
</dbReference>
<comment type="caution">
    <text evidence="6">The sequence shown here is derived from an EMBL/GenBank/DDBJ whole genome shotgun (WGS) entry which is preliminary data.</text>
</comment>
<evidence type="ECO:0000313" key="6">
    <source>
        <dbReference type="EMBL" id="MQT15455.1"/>
    </source>
</evidence>
<dbReference type="GO" id="GO:0030246">
    <property type="term" value="F:carbohydrate binding"/>
    <property type="evidence" value="ECO:0007669"/>
    <property type="project" value="UniProtKB-ARBA"/>
</dbReference>
<dbReference type="GO" id="GO:0030313">
    <property type="term" value="C:cell envelope"/>
    <property type="evidence" value="ECO:0007669"/>
    <property type="project" value="UniProtKB-SubCell"/>
</dbReference>
<organism evidence="6 7">
    <name type="scientific">Segnochrobactrum spirostomi</name>
    <dbReference type="NCBI Taxonomy" id="2608987"/>
    <lineage>
        <taxon>Bacteria</taxon>
        <taxon>Pseudomonadati</taxon>
        <taxon>Pseudomonadota</taxon>
        <taxon>Alphaproteobacteria</taxon>
        <taxon>Hyphomicrobiales</taxon>
        <taxon>Segnochrobactraceae</taxon>
        <taxon>Segnochrobactrum</taxon>
    </lineage>
</organism>
<keyword evidence="3 4" id="KW-0732">Signal</keyword>
<dbReference type="Gene3D" id="3.40.50.2300">
    <property type="match status" value="2"/>
</dbReference>
<evidence type="ECO:0000259" key="5">
    <source>
        <dbReference type="Pfam" id="PF13407"/>
    </source>
</evidence>
<dbReference type="Pfam" id="PF13407">
    <property type="entry name" value="Peripla_BP_4"/>
    <property type="match status" value="1"/>
</dbReference>
<protein>
    <submittedName>
        <fullName evidence="6">Sugar ABC transporter substrate-binding protein</fullName>
    </submittedName>
</protein>
<evidence type="ECO:0000256" key="3">
    <source>
        <dbReference type="ARBA" id="ARBA00022729"/>
    </source>
</evidence>
<dbReference type="InterPro" id="IPR028082">
    <property type="entry name" value="Peripla_BP_I"/>
</dbReference>
<reference evidence="6 7" key="1">
    <citation type="submission" date="2019-09" db="EMBL/GenBank/DDBJ databases">
        <title>Segnochrobactrum spirostomi gen. nov., sp. nov., isolated from the ciliate Spirostomum cf. yagiui and description of a novel family, Segnochrobactraceae fam. nov. within the order Rhizobiales of the class Alphaproteobacteria.</title>
        <authorList>
            <person name="Akter S."/>
            <person name="Shazib S.U.A."/>
            <person name="Shin M.K."/>
        </authorList>
    </citation>
    <scope>NUCLEOTIDE SEQUENCE [LARGE SCALE GENOMIC DNA]</scope>
    <source>
        <strain evidence="6 7">Sp-1</strain>
    </source>
</reference>
<name>A0A6A7Y9N1_9HYPH</name>
<evidence type="ECO:0000256" key="1">
    <source>
        <dbReference type="ARBA" id="ARBA00004196"/>
    </source>
</evidence>
<feature type="signal peptide" evidence="4">
    <location>
        <begin position="1"/>
        <end position="24"/>
    </location>
</feature>
<dbReference type="PANTHER" id="PTHR46847:SF1">
    <property type="entry name" value="D-ALLOSE-BINDING PERIPLASMIC PROTEIN-RELATED"/>
    <property type="match status" value="1"/>
</dbReference>
<proteinExistence type="inferred from homology"/>
<evidence type="ECO:0000256" key="2">
    <source>
        <dbReference type="ARBA" id="ARBA00007639"/>
    </source>
</evidence>
<dbReference type="Proteomes" id="UP000332515">
    <property type="component" value="Unassembled WGS sequence"/>
</dbReference>
<comment type="subcellular location">
    <subcellularLocation>
        <location evidence="1">Cell envelope</location>
    </subcellularLocation>
</comment>
<gene>
    <name evidence="6" type="ORF">F0357_22930</name>
</gene>
<evidence type="ECO:0000256" key="4">
    <source>
        <dbReference type="SAM" id="SignalP"/>
    </source>
</evidence>
<feature type="domain" description="Periplasmic binding protein" evidence="5">
    <location>
        <begin position="64"/>
        <end position="302"/>
    </location>
</feature>
<comment type="similarity">
    <text evidence="2">Belongs to the bacterial solute-binding protein 2 family.</text>
</comment>
<sequence length="345" mass="36702">MKSLMKLVTAAAAALVIGALPVKAQDATQTGDPGPAAYSKALAGKRVALVPMAMGFDLAQGWSYYIGKEVRGFGGTFETRDPNWSIEAGAQAITDLINSSEKPDVLIVHVPDLQSYVKLFRKAQQAGIFVIQIDNRSNFPTDAFVGSDWDRLGQLEAEAVIKGCGPNSSKKIGLIQGDQVNASSLDQYAGIQKVLAKNPDFKVVGAPDSNWDATTARNVATTLLQQNKDVCGIIDFWDNTAQGTAAAIRDAGLQGKVFLVTTGGGEEADCKLLEDGTFGAVVMTEVQNQSRDIVALIKFLLQSGLKPGQATTWIYTLEKATTKADVTPSTCWSLKTIQADQAAAK</sequence>
<dbReference type="CDD" id="cd01536">
    <property type="entry name" value="PBP1_ABC_sugar_binding-like"/>
    <property type="match status" value="1"/>
</dbReference>
<keyword evidence="7" id="KW-1185">Reference proteome</keyword>